<dbReference type="Gene3D" id="3.75.10.10">
    <property type="entry name" value="L-arginine/glycine Amidinotransferase, Chain A"/>
    <property type="match status" value="1"/>
</dbReference>
<comment type="similarity">
    <text evidence="3">Belongs to the eIF-6 family.</text>
</comment>
<dbReference type="Pfam" id="PF01912">
    <property type="entry name" value="eIF-6"/>
    <property type="match status" value="1"/>
</dbReference>
<keyword evidence="2 3" id="KW-0648">Protein biosynthesis</keyword>
<evidence type="ECO:0000313" key="5">
    <source>
        <dbReference type="Proteomes" id="UP000423396"/>
    </source>
</evidence>
<dbReference type="GO" id="GO:0043022">
    <property type="term" value="F:ribosome binding"/>
    <property type="evidence" value="ECO:0007669"/>
    <property type="project" value="InterPro"/>
</dbReference>
<dbReference type="HAMAP" id="MF_00032">
    <property type="entry name" value="eIF_6"/>
    <property type="match status" value="1"/>
</dbReference>
<sequence length="223" mass="24394">MNLDKLSIFGTDNIGIYVFTNDKYTILPKIEDKLVLDKIQEVLKTEIIQTTVAKSVLVGILVSGNNDVIVLPKTVTDDEYQSIKQQAKDVRVEILDIKPTALGNIILMNSHAALLYKELTDVEVEKIRKVIPVEAVKRGSIANIITVGSVGVVTDKAGLVHVDVTEEELTELSEFFKVKLDTGTVNFGSVFIRSGLVANKNGVLVGSSTTGPEILRIQRAFND</sequence>
<evidence type="ECO:0000256" key="3">
    <source>
        <dbReference type="HAMAP-Rule" id="MF_00032"/>
    </source>
</evidence>
<organism evidence="4 5">
    <name type="scientific">Stygiolobus azoricus</name>
    <dbReference type="NCBI Taxonomy" id="41675"/>
    <lineage>
        <taxon>Archaea</taxon>
        <taxon>Thermoproteota</taxon>
        <taxon>Thermoprotei</taxon>
        <taxon>Sulfolobales</taxon>
        <taxon>Sulfolobaceae</taxon>
        <taxon>Stygiolobus</taxon>
    </lineage>
</organism>
<dbReference type="NCBIfam" id="NF003126">
    <property type="entry name" value="PRK04046.1-1"/>
    <property type="match status" value="1"/>
</dbReference>
<keyword evidence="5" id="KW-1185">Reference proteome</keyword>
<dbReference type="GO" id="GO:0042256">
    <property type="term" value="P:cytosolic ribosome assembly"/>
    <property type="evidence" value="ECO:0007669"/>
    <property type="project" value="InterPro"/>
</dbReference>
<dbReference type="SMART" id="SM00654">
    <property type="entry name" value="eIF6"/>
    <property type="match status" value="1"/>
</dbReference>
<dbReference type="PANTHER" id="PTHR10784">
    <property type="entry name" value="TRANSLATION INITIATION FACTOR 6"/>
    <property type="match status" value="1"/>
</dbReference>
<evidence type="ECO:0000313" key="4">
    <source>
        <dbReference type="EMBL" id="QGR19046.1"/>
    </source>
</evidence>
<gene>
    <name evidence="3" type="primary">eif6</name>
    <name evidence="4" type="ORF">D1868_02980</name>
</gene>
<dbReference type="EMBL" id="CP045483">
    <property type="protein sequence ID" value="QGR19046.1"/>
    <property type="molecule type" value="Genomic_DNA"/>
</dbReference>
<comment type="function">
    <text evidence="3">Binds to the 50S ribosomal subunit and prevents its association with the 30S ribosomal subunit to form the 70S initiation complex.</text>
</comment>
<dbReference type="SUPFAM" id="SSF55909">
    <property type="entry name" value="Pentein"/>
    <property type="match status" value="1"/>
</dbReference>
<name>A0A650CMH7_9CREN</name>
<dbReference type="NCBIfam" id="TIGR00323">
    <property type="entry name" value="eIF-6"/>
    <property type="match status" value="1"/>
</dbReference>
<dbReference type="PIRSF" id="PIRSF006413">
    <property type="entry name" value="IF-6"/>
    <property type="match status" value="1"/>
</dbReference>
<dbReference type="OrthoDB" id="33582at2157"/>
<dbReference type="AlphaFoldDB" id="A0A650CMH7"/>
<keyword evidence="1 3" id="KW-0396">Initiation factor</keyword>
<dbReference type="Proteomes" id="UP000423396">
    <property type="component" value="Chromosome"/>
</dbReference>
<dbReference type="RefSeq" id="WP_156005410.1">
    <property type="nucleotide sequence ID" value="NZ_CP045483.1"/>
</dbReference>
<proteinExistence type="inferred from homology"/>
<evidence type="ECO:0000256" key="1">
    <source>
        <dbReference type="ARBA" id="ARBA00022540"/>
    </source>
</evidence>
<protein>
    <recommendedName>
        <fullName evidence="3">Translation initiation factor 6</fullName>
        <shortName evidence="3">aIF-6</shortName>
    </recommendedName>
</protein>
<reference evidence="4 5" key="1">
    <citation type="submission" date="2019-10" db="EMBL/GenBank/DDBJ databases">
        <title>Genome Sequences from Six Type Strain Members of the Archaeal Family Sulfolobaceae: Acidianus ambivalens, Acidianus infernus, Metallosphaera prunae, Stygiolobus azoricus, Sulfolobus metallicus, and Sulfurisphaera ohwakuensis.</title>
        <authorList>
            <person name="Counts J.A."/>
            <person name="Kelly R.M."/>
        </authorList>
    </citation>
    <scope>NUCLEOTIDE SEQUENCE [LARGE SCALE GENOMIC DNA]</scope>
    <source>
        <strain evidence="4 5">FC6</strain>
    </source>
</reference>
<dbReference type="InterPro" id="IPR002769">
    <property type="entry name" value="eIF6"/>
</dbReference>
<dbReference type="GO" id="GO:0003743">
    <property type="term" value="F:translation initiation factor activity"/>
    <property type="evidence" value="ECO:0007669"/>
    <property type="project" value="UniProtKB-UniRule"/>
</dbReference>
<dbReference type="KEGG" id="sazo:D1868_02980"/>
<evidence type="ECO:0000256" key="2">
    <source>
        <dbReference type="ARBA" id="ARBA00022917"/>
    </source>
</evidence>
<dbReference type="GeneID" id="42798002"/>
<accession>A0A650CMH7</accession>